<feature type="region of interest" description="Disordered" evidence="1">
    <location>
        <begin position="1"/>
        <end position="426"/>
    </location>
</feature>
<feature type="compositionally biased region" description="Polar residues" evidence="1">
    <location>
        <begin position="362"/>
        <end position="379"/>
    </location>
</feature>
<dbReference type="OrthoDB" id="2142961at2759"/>
<feature type="compositionally biased region" description="Polar residues" evidence="1">
    <location>
        <begin position="293"/>
        <end position="306"/>
    </location>
</feature>
<evidence type="ECO:0000313" key="3">
    <source>
        <dbReference type="Proteomes" id="UP000077002"/>
    </source>
</evidence>
<dbReference type="GeneID" id="34602318"/>
<protein>
    <recommendedName>
        <fullName evidence="4">Proteophosphoglycan 5</fullName>
    </recommendedName>
</protein>
<feature type="compositionally biased region" description="Low complexity" evidence="1">
    <location>
        <begin position="106"/>
        <end position="116"/>
    </location>
</feature>
<feature type="compositionally biased region" description="Basic and acidic residues" evidence="1">
    <location>
        <begin position="412"/>
        <end position="426"/>
    </location>
</feature>
<feature type="compositionally biased region" description="Low complexity" evidence="1">
    <location>
        <begin position="380"/>
        <end position="389"/>
    </location>
</feature>
<dbReference type="EMBL" id="LVKK01000053">
    <property type="protein sequence ID" value="OAG38656.1"/>
    <property type="molecule type" value="Genomic_DNA"/>
</dbReference>
<dbReference type="RefSeq" id="XP_022510608.1">
    <property type="nucleotide sequence ID" value="XM_022657119.1"/>
</dbReference>
<feature type="compositionally biased region" description="Polar residues" evidence="1">
    <location>
        <begin position="184"/>
        <end position="198"/>
    </location>
</feature>
<evidence type="ECO:0008006" key="4">
    <source>
        <dbReference type="Google" id="ProtNLM"/>
    </source>
</evidence>
<comment type="caution">
    <text evidence="2">The sequence shown here is derived from an EMBL/GenBank/DDBJ whole genome shotgun (WGS) entry which is preliminary data.</text>
</comment>
<dbReference type="InterPro" id="IPR028322">
    <property type="entry name" value="PNRC-like_rgn"/>
</dbReference>
<feature type="compositionally biased region" description="Basic and acidic residues" evidence="1">
    <location>
        <begin position="247"/>
        <end position="259"/>
    </location>
</feature>
<dbReference type="Pfam" id="PF15365">
    <property type="entry name" value="PNRC"/>
    <property type="match status" value="1"/>
</dbReference>
<evidence type="ECO:0000256" key="1">
    <source>
        <dbReference type="SAM" id="MobiDB-lite"/>
    </source>
</evidence>
<reference evidence="2 3" key="1">
    <citation type="submission" date="2016-03" db="EMBL/GenBank/DDBJ databases">
        <title>Draft genome sequence of the Fonsecaea monophora CBS 269.37.</title>
        <authorList>
            <person name="Bombassaro A."/>
            <person name="Vinicius W.A."/>
            <person name="De Hoog S."/>
            <person name="Sun J."/>
            <person name="Souza E.M."/>
            <person name="Raittz R.T."/>
            <person name="Costa F."/>
            <person name="Leao A.C."/>
            <person name="Tadra-Sfeir M.Z."/>
            <person name="Baura V."/>
            <person name="Balsanelli E."/>
            <person name="Pedrosa F.O."/>
            <person name="Moreno L.F."/>
            <person name="Steffens M.B."/>
            <person name="Xi L."/>
            <person name="Bocca A.L."/>
            <person name="Felipe M.S."/>
            <person name="Teixeira M."/>
            <person name="Telles Filho F.Q."/>
            <person name="Azevedo C.M."/>
            <person name="Gomes R."/>
            <person name="Vicente V.A."/>
        </authorList>
    </citation>
    <scope>NUCLEOTIDE SEQUENCE [LARGE SCALE GENOMIC DNA]</scope>
    <source>
        <strain evidence="2 3">CBS 269.37</strain>
    </source>
</reference>
<dbReference type="AlphaFoldDB" id="A0A177F4B5"/>
<evidence type="ECO:0000313" key="2">
    <source>
        <dbReference type="EMBL" id="OAG38656.1"/>
    </source>
</evidence>
<accession>A0A177F4B5</accession>
<proteinExistence type="predicted"/>
<sequence>MSAVATTPLPQAPRAPRRSGRKSRPLDARDSAAAPAAPVPGVQRNPSPTTTNTTKNGIKGQHRKPPQGNNTSQTEGKHGNYQQEKTKATPTPMKPVAYAGSAFQQSPAPSALPLPSFYSKSLPSTSSIPQQVPIPEGASSRESSVTPGDESPSKRESTPCDFLFEAARQARATPRGESPAARSGSLSVVNGSPASQSPAPREGDPMFPFELEGGGNPGEDGSAFATPYKDRMEALRSTKSTSAGSRSMDENERKAKSEALKQLLMKSSGRENGVGNDSVTDTNPFNARAPYSSLPQGPARSSSNPGTPVYMHENSPYHPPQNLTPAGYPFPGGQMYTPKRTNSSRLRHVYGAQSEPEYAELSSDSAVTPPTASRTHASRQQPQYPQYTTGPSASHPQMPTHRSKPSAQQLEDDLRRVLKLDLTSRG</sequence>
<feature type="compositionally biased region" description="Polar residues" evidence="1">
    <location>
        <begin position="118"/>
        <end position="130"/>
    </location>
</feature>
<name>A0A177F4B5_9EURO</name>
<dbReference type="Proteomes" id="UP000077002">
    <property type="component" value="Unassembled WGS sequence"/>
</dbReference>
<feature type="compositionally biased region" description="Polar residues" evidence="1">
    <location>
        <begin position="275"/>
        <end position="285"/>
    </location>
</feature>
<keyword evidence="3" id="KW-1185">Reference proteome</keyword>
<gene>
    <name evidence="2" type="ORF">AYO21_07162</name>
</gene>
<organism evidence="2 3">
    <name type="scientific">Fonsecaea monophora</name>
    <dbReference type="NCBI Taxonomy" id="254056"/>
    <lineage>
        <taxon>Eukaryota</taxon>
        <taxon>Fungi</taxon>
        <taxon>Dikarya</taxon>
        <taxon>Ascomycota</taxon>
        <taxon>Pezizomycotina</taxon>
        <taxon>Eurotiomycetes</taxon>
        <taxon>Chaetothyriomycetidae</taxon>
        <taxon>Chaetothyriales</taxon>
        <taxon>Herpotrichiellaceae</taxon>
        <taxon>Fonsecaea</taxon>
    </lineage>
</organism>
<dbReference type="GO" id="GO:0016071">
    <property type="term" value="P:mRNA metabolic process"/>
    <property type="evidence" value="ECO:0007669"/>
    <property type="project" value="UniProtKB-ARBA"/>
</dbReference>